<evidence type="ECO:0000256" key="3">
    <source>
        <dbReference type="ARBA" id="ARBA00022553"/>
    </source>
</evidence>
<evidence type="ECO:0000256" key="4">
    <source>
        <dbReference type="ARBA" id="ARBA00023316"/>
    </source>
</evidence>
<dbReference type="GO" id="GO:0036370">
    <property type="term" value="F:D-alanyl carrier activity"/>
    <property type="evidence" value="ECO:0007669"/>
    <property type="project" value="UniProtKB-UniRule"/>
</dbReference>
<dbReference type="Pfam" id="PF00550">
    <property type="entry name" value="PP-binding"/>
    <property type="match status" value="1"/>
</dbReference>
<dbReference type="RefSeq" id="WP_010581322.1">
    <property type="nucleotide sequence ID" value="NZ_AHYZ01000183.1"/>
</dbReference>
<dbReference type="EMBL" id="AYYX01000035">
    <property type="protein sequence ID" value="KRM87709.1"/>
    <property type="molecule type" value="Genomic_DNA"/>
</dbReference>
<comment type="similarity">
    <text evidence="5">Belongs to the DltC family.</text>
</comment>
<dbReference type="InterPro" id="IPR009081">
    <property type="entry name" value="PP-bd_ACP"/>
</dbReference>
<comment type="pathway">
    <text evidence="5">Cell wall biogenesis; lipoteichoic acid biosynthesis.</text>
</comment>
<dbReference type="eggNOG" id="COG0236">
    <property type="taxonomic scope" value="Bacteria"/>
</dbReference>
<dbReference type="HAMAP" id="MF_00565">
    <property type="entry name" value="DltC"/>
    <property type="match status" value="1"/>
</dbReference>
<sequence length="81" mass="9156">MDLEEKVIKILADVTANDEAEVKAMGDQDLFKSGFLDSMATVELLVTLQDELGINVPVSEFDRQQWNTITKICNQIKELQK</sequence>
<dbReference type="SUPFAM" id="SSF47336">
    <property type="entry name" value="ACP-like"/>
    <property type="match status" value="1"/>
</dbReference>
<keyword evidence="3 5" id="KW-0597">Phosphoprotein</keyword>
<comment type="function">
    <text evidence="5">Carrier protein involved in the D-alanylation of lipoteichoic acid (LTA). The loading of thioester-linked D-alanine onto DltC is catalyzed by D-alanine--D-alanyl carrier protein ligase DltA. The DltC-carried D-alanyl group is further transferred to cell membrane phosphatidylglycerol (PG) by forming an ester bond, probably catalyzed by DltD. D-alanylation of LTA plays an important role in modulating the properties of the cell wall in Gram-positive bacteria, influencing the net charge of the cell wall.</text>
</comment>
<dbReference type="PROSITE" id="PS50075">
    <property type="entry name" value="CARRIER"/>
    <property type="match status" value="1"/>
</dbReference>
<dbReference type="Gene3D" id="1.10.1200.10">
    <property type="entry name" value="ACP-like"/>
    <property type="match status" value="1"/>
</dbReference>
<comment type="caution">
    <text evidence="7">The sequence shown here is derived from an EMBL/GenBank/DDBJ whole genome shotgun (WGS) entry which is preliminary data.</text>
</comment>
<dbReference type="UniPathway" id="UPA00556"/>
<accession>A0A0R2C7G4</accession>
<comment type="PTM">
    <text evidence="5">4'-phosphopantetheine is transferred from CoA to a specific serine of apo-DCP.</text>
</comment>
<dbReference type="GO" id="GO:0070395">
    <property type="term" value="P:lipoteichoic acid biosynthetic process"/>
    <property type="evidence" value="ECO:0007669"/>
    <property type="project" value="UniProtKB-UniRule"/>
</dbReference>
<dbReference type="GO" id="GO:0005737">
    <property type="term" value="C:cytoplasm"/>
    <property type="evidence" value="ECO:0007669"/>
    <property type="project" value="UniProtKB-SubCell"/>
</dbReference>
<protein>
    <recommendedName>
        <fullName evidence="5">D-alanyl carrier protein</fullName>
        <shortName evidence="5">DCP</shortName>
    </recommendedName>
    <alternativeName>
        <fullName evidence="5">D-alanine--poly(phosphoribitol) ligase subunit 2</fullName>
    </alternativeName>
</protein>
<organism evidence="7 8">
    <name type="scientific">Liquorilactobacillus vini DSM 20605</name>
    <dbReference type="NCBI Taxonomy" id="1133569"/>
    <lineage>
        <taxon>Bacteria</taxon>
        <taxon>Bacillati</taxon>
        <taxon>Bacillota</taxon>
        <taxon>Bacilli</taxon>
        <taxon>Lactobacillales</taxon>
        <taxon>Lactobacillaceae</taxon>
        <taxon>Liquorilactobacillus</taxon>
    </lineage>
</organism>
<feature type="modified residue" description="O-(pantetheine 4'-phosphoryl)serine" evidence="5">
    <location>
        <position position="38"/>
    </location>
</feature>
<comment type="subcellular location">
    <subcellularLocation>
        <location evidence="5">Cytoplasm</location>
    </subcellularLocation>
</comment>
<keyword evidence="8" id="KW-1185">Reference proteome</keyword>
<reference evidence="7 8" key="1">
    <citation type="journal article" date="2015" name="Genome Announc.">
        <title>Expanding the biotechnology potential of lactobacilli through comparative genomics of 213 strains and associated genera.</title>
        <authorList>
            <person name="Sun Z."/>
            <person name="Harris H.M."/>
            <person name="McCann A."/>
            <person name="Guo C."/>
            <person name="Argimon S."/>
            <person name="Zhang W."/>
            <person name="Yang X."/>
            <person name="Jeffery I.B."/>
            <person name="Cooney J.C."/>
            <person name="Kagawa T.F."/>
            <person name="Liu W."/>
            <person name="Song Y."/>
            <person name="Salvetti E."/>
            <person name="Wrobel A."/>
            <person name="Rasinkangas P."/>
            <person name="Parkhill J."/>
            <person name="Rea M.C."/>
            <person name="O'Sullivan O."/>
            <person name="Ritari J."/>
            <person name="Douillard F.P."/>
            <person name="Paul Ross R."/>
            <person name="Yang R."/>
            <person name="Briner A.E."/>
            <person name="Felis G.E."/>
            <person name="de Vos W.M."/>
            <person name="Barrangou R."/>
            <person name="Klaenhammer T.R."/>
            <person name="Caufield P.W."/>
            <person name="Cui Y."/>
            <person name="Zhang H."/>
            <person name="O'Toole P.W."/>
        </authorList>
    </citation>
    <scope>NUCLEOTIDE SEQUENCE [LARGE SCALE GENOMIC DNA]</scope>
    <source>
        <strain evidence="7 8">DSM 20605</strain>
    </source>
</reference>
<dbReference type="AlphaFoldDB" id="A0A0R2C7G4"/>
<gene>
    <name evidence="5" type="primary">dltC</name>
    <name evidence="7" type="ORF">FD21_GL001247</name>
</gene>
<dbReference type="Proteomes" id="UP000051576">
    <property type="component" value="Unassembled WGS sequence"/>
</dbReference>
<evidence type="ECO:0000256" key="5">
    <source>
        <dbReference type="HAMAP-Rule" id="MF_00565"/>
    </source>
</evidence>
<dbReference type="GO" id="GO:0071555">
    <property type="term" value="P:cell wall organization"/>
    <property type="evidence" value="ECO:0007669"/>
    <property type="project" value="UniProtKB-KW"/>
</dbReference>
<keyword evidence="2 5" id="KW-0963">Cytoplasm</keyword>
<dbReference type="InterPro" id="IPR003230">
    <property type="entry name" value="DltC"/>
</dbReference>
<evidence type="ECO:0000256" key="1">
    <source>
        <dbReference type="ARBA" id="ARBA00022450"/>
    </source>
</evidence>
<dbReference type="NCBIfam" id="TIGR01688">
    <property type="entry name" value="dltC"/>
    <property type="match status" value="1"/>
</dbReference>
<name>A0A0R2C7G4_9LACO</name>
<keyword evidence="4 5" id="KW-0961">Cell wall biogenesis/degradation</keyword>
<evidence type="ECO:0000259" key="6">
    <source>
        <dbReference type="PROSITE" id="PS50075"/>
    </source>
</evidence>
<dbReference type="NCBIfam" id="NF003464">
    <property type="entry name" value="PRK05087.1"/>
    <property type="match status" value="1"/>
</dbReference>
<feature type="domain" description="Carrier" evidence="6">
    <location>
        <begin position="1"/>
        <end position="80"/>
    </location>
</feature>
<dbReference type="OrthoDB" id="6462171at2"/>
<evidence type="ECO:0000313" key="8">
    <source>
        <dbReference type="Proteomes" id="UP000051576"/>
    </source>
</evidence>
<proteinExistence type="inferred from homology"/>
<evidence type="ECO:0000313" key="7">
    <source>
        <dbReference type="EMBL" id="KRM87709.1"/>
    </source>
</evidence>
<keyword evidence="1 5" id="KW-0596">Phosphopantetheine</keyword>
<evidence type="ECO:0000256" key="2">
    <source>
        <dbReference type="ARBA" id="ARBA00022490"/>
    </source>
</evidence>
<dbReference type="PATRIC" id="fig|1133569.4.peg.1380"/>
<dbReference type="STRING" id="1133569.FD21_GL001247"/>
<dbReference type="InterPro" id="IPR036736">
    <property type="entry name" value="ACP-like_sf"/>
</dbReference>